<organism evidence="1 2">
    <name type="scientific">Micromonospora humi</name>
    <dbReference type="NCBI Taxonomy" id="745366"/>
    <lineage>
        <taxon>Bacteria</taxon>
        <taxon>Bacillati</taxon>
        <taxon>Actinomycetota</taxon>
        <taxon>Actinomycetes</taxon>
        <taxon>Micromonosporales</taxon>
        <taxon>Micromonosporaceae</taxon>
        <taxon>Micromonospora</taxon>
    </lineage>
</organism>
<dbReference type="AlphaFoldDB" id="A0A1C5H4W4"/>
<keyword evidence="2" id="KW-1185">Reference proteome</keyword>
<name>A0A1C5H4W4_9ACTN</name>
<evidence type="ECO:0000313" key="1">
    <source>
        <dbReference type="EMBL" id="SCG41086.1"/>
    </source>
</evidence>
<accession>A0A1C5H4W4</accession>
<protein>
    <submittedName>
        <fullName evidence="1">Uncharacterized protein</fullName>
    </submittedName>
</protein>
<sequence length="155" mass="17293">MQVQDYCEYLTDFLGVLSHGRLPVAGAAYLHNAVDRDVVDLYQRQPTALSRIFTGQRRGQFLDYLRSHLAPAPGAAAADRFLTRSVRPSRHLLSYAKAELKDRAHFTLLDEQRLAYELVLHDVQRARSADRKSVVVVSGGPGSGVAARPVPLRRQ</sequence>
<gene>
    <name evidence="1" type="ORF">GA0070213_102298</name>
</gene>
<dbReference type="RefSeq" id="WP_245716258.1">
    <property type="nucleotide sequence ID" value="NZ_FMDM01000002.1"/>
</dbReference>
<proteinExistence type="predicted"/>
<dbReference type="STRING" id="745366.GA0070213_102298"/>
<reference evidence="2" key="1">
    <citation type="submission" date="2016-06" db="EMBL/GenBank/DDBJ databases">
        <authorList>
            <person name="Varghese N."/>
            <person name="Submissions Spin"/>
        </authorList>
    </citation>
    <scope>NUCLEOTIDE SEQUENCE [LARGE SCALE GENOMIC DNA]</scope>
    <source>
        <strain evidence="2">DSM 45647</strain>
    </source>
</reference>
<dbReference type="EMBL" id="FMDM01000002">
    <property type="protein sequence ID" value="SCG41086.1"/>
    <property type="molecule type" value="Genomic_DNA"/>
</dbReference>
<evidence type="ECO:0000313" key="2">
    <source>
        <dbReference type="Proteomes" id="UP000199360"/>
    </source>
</evidence>
<dbReference type="Proteomes" id="UP000199360">
    <property type="component" value="Unassembled WGS sequence"/>
</dbReference>